<evidence type="ECO:0000313" key="3">
    <source>
        <dbReference type="Proteomes" id="UP001150569"/>
    </source>
</evidence>
<keyword evidence="3" id="KW-1185">Reference proteome</keyword>
<name>A0A9W8AF33_9FUNG</name>
<protein>
    <submittedName>
        <fullName evidence="2">Uncharacterized protein</fullName>
    </submittedName>
</protein>
<comment type="caution">
    <text evidence="2">The sequence shown here is derived from an EMBL/GenBank/DDBJ whole genome shotgun (WGS) entry which is preliminary data.</text>
</comment>
<feature type="region of interest" description="Disordered" evidence="1">
    <location>
        <begin position="214"/>
        <end position="242"/>
    </location>
</feature>
<dbReference type="Proteomes" id="UP001150569">
    <property type="component" value="Unassembled WGS sequence"/>
</dbReference>
<gene>
    <name evidence="2" type="ORF">IWQ60_004019</name>
</gene>
<sequence length="260" mass="27788">MFKFLGKIFHSNSKHNGIADRKSAHGGRVPTKDYRGRLTISHPPGSDPAVLNLRARASTFHHPAPPAASRGSTAAESDFGCYHHPCEPGTISPLTEENLRLHLSLCAPVKETKYDRVMRYVMEQRKYAHANLESLEAETLVASQTSDEAMTGLAAADEPQQPGVTPSPRDLPADRPDGSDAATNTPAVAVSPTNHTDMANATTEDLLLRLADKKSPSSAGKGGLAPRIPSTRSASKRVSHIAVSPLVPRPEDSVVSIIGR</sequence>
<dbReference type="AlphaFoldDB" id="A0A9W8AF33"/>
<evidence type="ECO:0000256" key="1">
    <source>
        <dbReference type="SAM" id="MobiDB-lite"/>
    </source>
</evidence>
<feature type="compositionally biased region" description="Polar residues" evidence="1">
    <location>
        <begin position="181"/>
        <end position="198"/>
    </location>
</feature>
<organism evidence="2 3">
    <name type="scientific">Tieghemiomyces parasiticus</name>
    <dbReference type="NCBI Taxonomy" id="78921"/>
    <lineage>
        <taxon>Eukaryota</taxon>
        <taxon>Fungi</taxon>
        <taxon>Fungi incertae sedis</taxon>
        <taxon>Zoopagomycota</taxon>
        <taxon>Kickxellomycotina</taxon>
        <taxon>Dimargaritomycetes</taxon>
        <taxon>Dimargaritales</taxon>
        <taxon>Dimargaritaceae</taxon>
        <taxon>Tieghemiomyces</taxon>
    </lineage>
</organism>
<accession>A0A9W8AF33</accession>
<reference evidence="2" key="1">
    <citation type="submission" date="2022-07" db="EMBL/GenBank/DDBJ databases">
        <title>Phylogenomic reconstructions and comparative analyses of Kickxellomycotina fungi.</title>
        <authorList>
            <person name="Reynolds N.K."/>
            <person name="Stajich J.E."/>
            <person name="Barry K."/>
            <person name="Grigoriev I.V."/>
            <person name="Crous P."/>
            <person name="Smith M.E."/>
        </authorList>
    </citation>
    <scope>NUCLEOTIDE SEQUENCE</scope>
    <source>
        <strain evidence="2">RSA 861</strain>
    </source>
</reference>
<evidence type="ECO:0000313" key="2">
    <source>
        <dbReference type="EMBL" id="KAJ1926179.1"/>
    </source>
</evidence>
<dbReference type="OrthoDB" id="5592111at2759"/>
<dbReference type="EMBL" id="JANBPT010000184">
    <property type="protein sequence ID" value="KAJ1926179.1"/>
    <property type="molecule type" value="Genomic_DNA"/>
</dbReference>
<feature type="region of interest" description="Disordered" evidence="1">
    <location>
        <begin position="143"/>
        <end position="198"/>
    </location>
</feature>
<proteinExistence type="predicted"/>